<dbReference type="GeneID" id="43589515"/>
<name>A0AAJ8MY17_9TREE</name>
<organism evidence="3 4">
    <name type="scientific">Kwoniella shandongensis</name>
    <dbReference type="NCBI Taxonomy" id="1734106"/>
    <lineage>
        <taxon>Eukaryota</taxon>
        <taxon>Fungi</taxon>
        <taxon>Dikarya</taxon>
        <taxon>Basidiomycota</taxon>
        <taxon>Agaricomycotina</taxon>
        <taxon>Tremellomycetes</taxon>
        <taxon>Tremellales</taxon>
        <taxon>Cryptococcaceae</taxon>
        <taxon>Kwoniella</taxon>
    </lineage>
</organism>
<dbReference type="RefSeq" id="XP_031860332.2">
    <property type="nucleotide sequence ID" value="XM_032005371.2"/>
</dbReference>
<feature type="compositionally biased region" description="Acidic residues" evidence="1">
    <location>
        <begin position="366"/>
        <end position="379"/>
    </location>
</feature>
<proteinExistence type="predicted"/>
<feature type="compositionally biased region" description="Basic and acidic residues" evidence="1">
    <location>
        <begin position="324"/>
        <end position="338"/>
    </location>
</feature>
<dbReference type="KEGG" id="ksn:43589515"/>
<feature type="region of interest" description="Disordered" evidence="1">
    <location>
        <begin position="324"/>
        <end position="397"/>
    </location>
</feature>
<sequence length="464" mass="52070">MVNNQSTDHSFINSRNQKDTIDYTGPENVVVVMALFEDKLIYVADFSLRKTSAGWRKLVELLINYGAIVTISPDGADFLLVPNNRTTILLDDKEDDEKTNARSRSCYSKRLVSLIKTYGDIVDPDQQLVRCGEIVILGWQWGFDCVSAGRLIVGSDAASHIIWGVTSAATTDATSWGSITNGRSRPSRSFELSNKHLSFMKNALRATLSPTTLLSVSGGPCIFLDERGGPMSFWVKAEHQFLQYDVKKGGGIMEPQVDKASTVILFRNPGEELFTRSAFEDNLVVRANLSETGQRVIASQWVKACLEQQALISENNYLIVVPETNERSPDDHSIKDQKGSILDGVNTVSGPSVGDSSRKRPRSESDGDVEDEMSELDNNEAEKHDVKRRRGRGRGERISRPEDAEWVSGYMDLMVEAFQSWYEDGDEDPMITFLEENPGRDWAGFYGRYKNEIRRRLRRLGVEC</sequence>
<feature type="compositionally biased region" description="Basic and acidic residues" evidence="1">
    <location>
        <begin position="356"/>
        <end position="365"/>
    </location>
</feature>
<accession>A0AAJ8MY17</accession>
<evidence type="ECO:0000256" key="1">
    <source>
        <dbReference type="SAM" id="MobiDB-lite"/>
    </source>
</evidence>
<reference evidence="3" key="1">
    <citation type="submission" date="2017-08" db="EMBL/GenBank/DDBJ databases">
        <authorList>
            <person name="Cuomo C."/>
            <person name="Billmyre B."/>
            <person name="Heitman J."/>
        </authorList>
    </citation>
    <scope>NUCLEOTIDE SEQUENCE</scope>
    <source>
        <strain evidence="3">CBS 12478</strain>
    </source>
</reference>
<evidence type="ECO:0000313" key="4">
    <source>
        <dbReference type="Proteomes" id="UP000322225"/>
    </source>
</evidence>
<feature type="domain" description="BRCT" evidence="2">
    <location>
        <begin position="246"/>
        <end position="319"/>
    </location>
</feature>
<dbReference type="InterPro" id="IPR036420">
    <property type="entry name" value="BRCT_dom_sf"/>
</dbReference>
<dbReference type="InterPro" id="IPR001357">
    <property type="entry name" value="BRCT_dom"/>
</dbReference>
<evidence type="ECO:0000313" key="3">
    <source>
        <dbReference type="EMBL" id="WWD19913.1"/>
    </source>
</evidence>
<reference evidence="3" key="2">
    <citation type="submission" date="2024-01" db="EMBL/GenBank/DDBJ databases">
        <title>Comparative genomics of Cryptococcus and Kwoniella reveals pathogenesis evolution and contrasting modes of karyotype evolution via chromosome fusion or intercentromeric recombination.</title>
        <authorList>
            <person name="Coelho M.A."/>
            <person name="David-Palma M."/>
            <person name="Shea T."/>
            <person name="Bowers K."/>
            <person name="McGinley-Smith S."/>
            <person name="Mohammad A.W."/>
            <person name="Gnirke A."/>
            <person name="Yurkov A.M."/>
            <person name="Nowrousian M."/>
            <person name="Sun S."/>
            <person name="Cuomo C.A."/>
            <person name="Heitman J."/>
        </authorList>
    </citation>
    <scope>NUCLEOTIDE SEQUENCE</scope>
    <source>
        <strain evidence="3">CBS 12478</strain>
    </source>
</reference>
<dbReference type="PROSITE" id="PS50172">
    <property type="entry name" value="BRCT"/>
    <property type="match status" value="1"/>
</dbReference>
<dbReference type="Gene3D" id="3.40.50.10190">
    <property type="entry name" value="BRCT domain"/>
    <property type="match status" value="1"/>
</dbReference>
<keyword evidence="4" id="KW-1185">Reference proteome</keyword>
<dbReference type="Proteomes" id="UP000322225">
    <property type="component" value="Chromosome 7"/>
</dbReference>
<dbReference type="AlphaFoldDB" id="A0AAJ8MY17"/>
<dbReference type="SUPFAM" id="SSF52113">
    <property type="entry name" value="BRCT domain"/>
    <property type="match status" value="1"/>
</dbReference>
<gene>
    <name evidence="3" type="ORF">CI109_104385</name>
</gene>
<dbReference type="EMBL" id="CP144057">
    <property type="protein sequence ID" value="WWD19913.1"/>
    <property type="molecule type" value="Genomic_DNA"/>
</dbReference>
<protein>
    <recommendedName>
        <fullName evidence="2">BRCT domain-containing protein</fullName>
    </recommendedName>
</protein>
<evidence type="ECO:0000259" key="2">
    <source>
        <dbReference type="PROSITE" id="PS50172"/>
    </source>
</evidence>